<dbReference type="Pfam" id="PF13629">
    <property type="entry name" value="T2SS-T3SS_pil_N"/>
    <property type="match status" value="1"/>
</dbReference>
<gene>
    <name evidence="2" type="ORF">MNBD_ALPHA09-850</name>
</gene>
<dbReference type="EMBL" id="UOEM01000060">
    <property type="protein sequence ID" value="VAW13265.1"/>
    <property type="molecule type" value="Genomic_DNA"/>
</dbReference>
<evidence type="ECO:0000313" key="2">
    <source>
        <dbReference type="EMBL" id="VAW13265.1"/>
    </source>
</evidence>
<dbReference type="InterPro" id="IPR032789">
    <property type="entry name" value="T2SS-T3SS_pil_N"/>
</dbReference>
<dbReference type="AlphaFoldDB" id="A0A3B0T4K6"/>
<feature type="domain" description="Pilus formation protein N-terminal" evidence="1">
    <location>
        <begin position="39"/>
        <end position="107"/>
    </location>
</feature>
<accession>A0A3B0T4K6</accession>
<reference evidence="2" key="1">
    <citation type="submission" date="2018-06" db="EMBL/GenBank/DDBJ databases">
        <authorList>
            <person name="Zhirakovskaya E."/>
        </authorList>
    </citation>
    <scope>NUCLEOTIDE SEQUENCE</scope>
</reference>
<evidence type="ECO:0000259" key="1">
    <source>
        <dbReference type="Pfam" id="PF13629"/>
    </source>
</evidence>
<name>A0A3B0T4K6_9ZZZZ</name>
<proteinExistence type="predicted"/>
<protein>
    <recommendedName>
        <fullName evidence="1">Pilus formation protein N-terminal domain-containing protein</fullName>
    </recommendedName>
</protein>
<organism evidence="2">
    <name type="scientific">hydrothermal vent metagenome</name>
    <dbReference type="NCBI Taxonomy" id="652676"/>
    <lineage>
        <taxon>unclassified sequences</taxon>
        <taxon>metagenomes</taxon>
        <taxon>ecological metagenomes</taxon>
    </lineage>
</organism>
<sequence length="165" mass="17684">MWRATAGRGVMTMQASRIFLAGVAALTLGSAGSPAIATEQVLVPMDEARIIRLNRAPSTVIVGNPLVADVTVQDERLLVVVGKTYGTTNIIALDEDGQELTRLDVSVRTGGNNNVQVFYGGARMSYTCAPRCERRIEIGDDVTKFEITSKQASDKIKLSNGVAEN</sequence>